<dbReference type="GO" id="GO:0030248">
    <property type="term" value="F:cellulose binding"/>
    <property type="evidence" value="ECO:0007669"/>
    <property type="project" value="InterPro"/>
</dbReference>
<feature type="domain" description="CBM1" evidence="3">
    <location>
        <begin position="110"/>
        <end position="147"/>
    </location>
</feature>
<dbReference type="GO" id="GO:0005975">
    <property type="term" value="P:carbohydrate metabolic process"/>
    <property type="evidence" value="ECO:0007669"/>
    <property type="project" value="InterPro"/>
</dbReference>
<accession>G4TRJ1</accession>
<dbReference type="InterPro" id="IPR000254">
    <property type="entry name" value="CBD"/>
</dbReference>
<dbReference type="PROSITE" id="PS51164">
    <property type="entry name" value="CBM1_2"/>
    <property type="match status" value="1"/>
</dbReference>
<sequence>MSFLSSGDGFSRTDMTPTRITRAKVVHDNFSTQKHHNSDEERLEGMQIHRERSTPRNRPIVGIPLCSYISMAFTGDEKMLSISQTHSFFMVKTLVLAGALSAFISGAAAQTAGQWGQCGGNGYTGPTQCPSGWVCTAVSPPWYYQCLQGTATSTSSTRQSSSSSSTRQSSSSSSTRQSSSSSTRESVTTTYPSSTVPSSMSTGATTGGTLLPGNSFIRGVEAPFFHLYLQSETVGTASDAVLGSPSTAAQFQIISGQLVQNPTGSKLYAQVAQPVSGDKKLKVTWSTSPATFGTFSWSGDTLLWSDPSVTRSQNNAWLICPDANGNDDLYVNLGPYAYNTPAGCGDQTIHAYTGSTATA</sequence>
<keyword evidence="1" id="KW-0732">Signal</keyword>
<dbReference type="HOGENOM" id="CLU_066055_0_0_1"/>
<dbReference type="InParanoid" id="G4TRJ1"/>
<dbReference type="GO" id="GO:0005576">
    <property type="term" value="C:extracellular region"/>
    <property type="evidence" value="ECO:0007669"/>
    <property type="project" value="InterPro"/>
</dbReference>
<organism evidence="4 5">
    <name type="scientific">Serendipita indica (strain DSM 11827)</name>
    <name type="common">Root endophyte fungus</name>
    <name type="synonym">Piriformospora indica</name>
    <dbReference type="NCBI Taxonomy" id="1109443"/>
    <lineage>
        <taxon>Eukaryota</taxon>
        <taxon>Fungi</taxon>
        <taxon>Dikarya</taxon>
        <taxon>Basidiomycota</taxon>
        <taxon>Agaricomycotina</taxon>
        <taxon>Agaricomycetes</taxon>
        <taxon>Sebacinales</taxon>
        <taxon>Serendipitaceae</taxon>
        <taxon>Serendipita</taxon>
    </lineage>
</organism>
<keyword evidence="5" id="KW-1185">Reference proteome</keyword>
<evidence type="ECO:0000259" key="3">
    <source>
        <dbReference type="PROSITE" id="PS51164"/>
    </source>
</evidence>
<dbReference type="SUPFAM" id="SSF57180">
    <property type="entry name" value="Cellulose-binding domain"/>
    <property type="match status" value="1"/>
</dbReference>
<gene>
    <name evidence="4" type="ORF">PIIN_07887</name>
</gene>
<feature type="region of interest" description="Disordered" evidence="2">
    <location>
        <begin position="153"/>
        <end position="207"/>
    </location>
</feature>
<dbReference type="EMBL" id="CAFZ01000264">
    <property type="protein sequence ID" value="CCA73934.1"/>
    <property type="molecule type" value="Genomic_DNA"/>
</dbReference>
<dbReference type="OMA" id="DHTTAGQ"/>
<evidence type="ECO:0000256" key="1">
    <source>
        <dbReference type="ARBA" id="ARBA00022729"/>
    </source>
</evidence>
<dbReference type="AlphaFoldDB" id="G4TRJ1"/>
<dbReference type="OrthoDB" id="2115822at2759"/>
<evidence type="ECO:0000313" key="4">
    <source>
        <dbReference type="EMBL" id="CCA73934.1"/>
    </source>
</evidence>
<dbReference type="STRING" id="1109443.G4TRJ1"/>
<name>G4TRJ1_SERID</name>
<proteinExistence type="predicted"/>
<evidence type="ECO:0000313" key="5">
    <source>
        <dbReference type="Proteomes" id="UP000007148"/>
    </source>
</evidence>
<protein>
    <recommendedName>
        <fullName evidence="3">CBM1 domain-containing protein</fullName>
    </recommendedName>
</protein>
<comment type="caution">
    <text evidence="4">The sequence shown here is derived from an EMBL/GenBank/DDBJ whole genome shotgun (WGS) entry which is preliminary data.</text>
</comment>
<dbReference type="eggNOG" id="ENOG502S1FJ">
    <property type="taxonomic scope" value="Eukaryota"/>
</dbReference>
<dbReference type="InterPro" id="IPR035971">
    <property type="entry name" value="CBD_sf"/>
</dbReference>
<dbReference type="Pfam" id="PF00734">
    <property type="entry name" value="CBM_1"/>
    <property type="match status" value="1"/>
</dbReference>
<evidence type="ECO:0000256" key="2">
    <source>
        <dbReference type="SAM" id="MobiDB-lite"/>
    </source>
</evidence>
<reference evidence="4 5" key="1">
    <citation type="journal article" date="2011" name="PLoS Pathog.">
        <title>Endophytic Life Strategies Decoded by Genome and Transcriptome Analyses of the Mutualistic Root Symbiont Piriformospora indica.</title>
        <authorList>
            <person name="Zuccaro A."/>
            <person name="Lahrmann U."/>
            <person name="Guldener U."/>
            <person name="Langen G."/>
            <person name="Pfiffi S."/>
            <person name="Biedenkopf D."/>
            <person name="Wong P."/>
            <person name="Samans B."/>
            <person name="Grimm C."/>
            <person name="Basiewicz M."/>
            <person name="Murat C."/>
            <person name="Martin F."/>
            <person name="Kogel K.H."/>
        </authorList>
    </citation>
    <scope>NUCLEOTIDE SEQUENCE [LARGE SCALE GENOMIC DNA]</scope>
    <source>
        <strain evidence="4 5">DSM 11827</strain>
    </source>
</reference>
<dbReference type="SMART" id="SM00236">
    <property type="entry name" value="fCBD"/>
    <property type="match status" value="1"/>
</dbReference>
<dbReference type="Proteomes" id="UP000007148">
    <property type="component" value="Unassembled WGS sequence"/>
</dbReference>